<dbReference type="OrthoDB" id="2002836at2759"/>
<comment type="caution">
    <text evidence="1">The sequence shown here is derived from an EMBL/GenBank/DDBJ whole genome shotgun (WGS) entry which is preliminary data.</text>
</comment>
<evidence type="ECO:0000313" key="1">
    <source>
        <dbReference type="EMBL" id="KAF6156537.1"/>
    </source>
</evidence>
<dbReference type="Proteomes" id="UP000541444">
    <property type="component" value="Unassembled WGS sequence"/>
</dbReference>
<accession>A0A7J7MNZ2</accession>
<dbReference type="InterPro" id="IPR036457">
    <property type="entry name" value="PPM-type-like_dom_sf"/>
</dbReference>
<dbReference type="AlphaFoldDB" id="A0A7J7MNZ2"/>
<proteinExistence type="predicted"/>
<evidence type="ECO:0000313" key="2">
    <source>
        <dbReference type="Proteomes" id="UP000541444"/>
    </source>
</evidence>
<protein>
    <submittedName>
        <fullName evidence="1">Uncharacterized protein</fullName>
    </submittedName>
</protein>
<sequence length="267" mass="29146">MFRARHLLGFGLRKSCENTIATSIGTSAGYDKFRGKIRGSKLKAYGIVDFDMQDEFDDFEGVTKVARASSGARPVKIQSDELKRTLARLLVTNHSYEEDLKHAKKEKPTDFVPKDTAQQRSSLTLEVISGPSGVCCSVLPTNKSKLPFTLGRVSSSDLLLKDAKKLDSLDCSESVMGMGVGVGAAETASKMLPEIIASILSVSEMRERVSSRRDASDALKSAFFQTEAAMHDHQYEGCTVTVLLVWADGQENFCAVCKPRGFSLCSK</sequence>
<dbReference type="SUPFAM" id="SSF81606">
    <property type="entry name" value="PP2C-like"/>
    <property type="match status" value="1"/>
</dbReference>
<dbReference type="Gene3D" id="3.60.40.10">
    <property type="entry name" value="PPM-type phosphatase domain"/>
    <property type="match status" value="1"/>
</dbReference>
<keyword evidence="2" id="KW-1185">Reference proteome</keyword>
<gene>
    <name evidence="1" type="ORF">GIB67_011338</name>
</gene>
<reference evidence="1 2" key="1">
    <citation type="journal article" date="2020" name="IScience">
        <title>Genome Sequencing of the Endangered Kingdonia uniflora (Circaeasteraceae, Ranunculales) Reveals Potential Mechanisms of Evolutionary Specialization.</title>
        <authorList>
            <person name="Sun Y."/>
            <person name="Deng T."/>
            <person name="Zhang A."/>
            <person name="Moore M.J."/>
            <person name="Landis J.B."/>
            <person name="Lin N."/>
            <person name="Zhang H."/>
            <person name="Zhang X."/>
            <person name="Huang J."/>
            <person name="Zhang X."/>
            <person name="Sun H."/>
            <person name="Wang H."/>
        </authorList>
    </citation>
    <scope>NUCLEOTIDE SEQUENCE [LARGE SCALE GENOMIC DNA]</scope>
    <source>
        <strain evidence="1">TB1705</strain>
        <tissue evidence="1">Leaf</tissue>
    </source>
</reference>
<name>A0A7J7MNZ2_9MAGN</name>
<dbReference type="EMBL" id="JACGCM010001329">
    <property type="protein sequence ID" value="KAF6156537.1"/>
    <property type="molecule type" value="Genomic_DNA"/>
</dbReference>
<organism evidence="1 2">
    <name type="scientific">Kingdonia uniflora</name>
    <dbReference type="NCBI Taxonomy" id="39325"/>
    <lineage>
        <taxon>Eukaryota</taxon>
        <taxon>Viridiplantae</taxon>
        <taxon>Streptophyta</taxon>
        <taxon>Embryophyta</taxon>
        <taxon>Tracheophyta</taxon>
        <taxon>Spermatophyta</taxon>
        <taxon>Magnoliopsida</taxon>
        <taxon>Ranunculales</taxon>
        <taxon>Circaeasteraceae</taxon>
        <taxon>Kingdonia</taxon>
    </lineage>
</organism>